<dbReference type="EMBL" id="AYZF01000008">
    <property type="protein sequence ID" value="KRN06836.1"/>
    <property type="molecule type" value="Genomic_DNA"/>
</dbReference>
<reference evidence="13 14" key="1">
    <citation type="journal article" date="2015" name="Genome Announc.">
        <title>Expanding the biotechnology potential of lactobacilli through comparative genomics of 213 strains and associated genera.</title>
        <authorList>
            <person name="Sun Z."/>
            <person name="Harris H.M."/>
            <person name="McCann A."/>
            <person name="Guo C."/>
            <person name="Argimon S."/>
            <person name="Zhang W."/>
            <person name="Yang X."/>
            <person name="Jeffery I.B."/>
            <person name="Cooney J.C."/>
            <person name="Kagawa T.F."/>
            <person name="Liu W."/>
            <person name="Song Y."/>
            <person name="Salvetti E."/>
            <person name="Wrobel A."/>
            <person name="Rasinkangas P."/>
            <person name="Parkhill J."/>
            <person name="Rea M.C."/>
            <person name="O'Sullivan O."/>
            <person name="Ritari J."/>
            <person name="Douillard F.P."/>
            <person name="Paul Ross R."/>
            <person name="Yang R."/>
            <person name="Briner A.E."/>
            <person name="Felis G.E."/>
            <person name="de Vos W.M."/>
            <person name="Barrangou R."/>
            <person name="Klaenhammer T.R."/>
            <person name="Caufield P.W."/>
            <person name="Cui Y."/>
            <person name="Zhang H."/>
            <person name="O'Toole P.W."/>
        </authorList>
    </citation>
    <scope>NUCLEOTIDE SEQUENCE [LARGE SCALE GENOMIC DNA]</scope>
    <source>
        <strain evidence="13 14">DSM 21376</strain>
    </source>
</reference>
<keyword evidence="7" id="KW-0283">Flagellar rotation</keyword>
<gene>
    <name evidence="13" type="ORF">FD15_GL000395</name>
</gene>
<dbReference type="STRING" id="1423806.FD15_GL000395"/>
<dbReference type="Gene3D" id="1.10.220.30">
    <property type="match status" value="3"/>
</dbReference>
<dbReference type="GO" id="GO:0009425">
    <property type="term" value="C:bacterial-type flagellum basal body"/>
    <property type="evidence" value="ECO:0007669"/>
    <property type="project" value="UniProtKB-SubCell"/>
</dbReference>
<proteinExistence type="inferred from homology"/>
<evidence type="ECO:0000256" key="1">
    <source>
        <dbReference type="ARBA" id="ARBA00004117"/>
    </source>
</evidence>
<dbReference type="GO" id="GO:0006935">
    <property type="term" value="P:chemotaxis"/>
    <property type="evidence" value="ECO:0007669"/>
    <property type="project" value="UniProtKB-KW"/>
</dbReference>
<evidence type="ECO:0000313" key="13">
    <source>
        <dbReference type="EMBL" id="KRN06836.1"/>
    </source>
</evidence>
<dbReference type="Pfam" id="PF14842">
    <property type="entry name" value="FliG_N"/>
    <property type="match status" value="1"/>
</dbReference>
<evidence type="ECO:0000259" key="12">
    <source>
        <dbReference type="Pfam" id="PF14842"/>
    </source>
</evidence>
<evidence type="ECO:0000256" key="3">
    <source>
        <dbReference type="ARBA" id="ARBA00010299"/>
    </source>
</evidence>
<evidence type="ECO:0000259" key="11">
    <source>
        <dbReference type="Pfam" id="PF14841"/>
    </source>
</evidence>
<name>A0A023CWP2_9LACO</name>
<dbReference type="GO" id="GO:0003774">
    <property type="term" value="F:cytoskeletal motor activity"/>
    <property type="evidence" value="ECO:0007669"/>
    <property type="project" value="InterPro"/>
</dbReference>
<dbReference type="InterPro" id="IPR011002">
    <property type="entry name" value="FliG_a-hlx"/>
</dbReference>
<dbReference type="OrthoDB" id="9780302at2"/>
<dbReference type="PANTHER" id="PTHR30534">
    <property type="entry name" value="FLAGELLAR MOTOR SWITCH PROTEIN FLIG"/>
    <property type="match status" value="1"/>
</dbReference>
<dbReference type="Pfam" id="PF01706">
    <property type="entry name" value="FliG_C"/>
    <property type="match status" value="1"/>
</dbReference>
<evidence type="ECO:0000256" key="4">
    <source>
        <dbReference type="ARBA" id="ARBA00021870"/>
    </source>
</evidence>
<feature type="domain" description="Flagellar motor switch protein FliG middle" evidence="11">
    <location>
        <begin position="116"/>
        <end position="188"/>
    </location>
</feature>
<evidence type="ECO:0000256" key="9">
    <source>
        <dbReference type="ARBA" id="ARBA00023143"/>
    </source>
</evidence>
<keyword evidence="5" id="KW-1003">Cell membrane</keyword>
<dbReference type="RefSeq" id="WP_034988383.1">
    <property type="nucleotide sequence ID" value="NZ_AYZF01000008.1"/>
</dbReference>
<accession>A0A023CWP2</accession>
<keyword evidence="13" id="KW-0969">Cilium</keyword>
<dbReference type="InterPro" id="IPR000090">
    <property type="entry name" value="Flg_Motor_Flig"/>
</dbReference>
<keyword evidence="13" id="KW-0966">Cell projection</keyword>
<dbReference type="PANTHER" id="PTHR30534:SF0">
    <property type="entry name" value="FLAGELLAR MOTOR SWITCH PROTEIN FLIG"/>
    <property type="match status" value="1"/>
</dbReference>
<dbReference type="PIRSF" id="PIRSF003161">
    <property type="entry name" value="FliG"/>
    <property type="match status" value="1"/>
</dbReference>
<keyword evidence="6" id="KW-0145">Chemotaxis</keyword>
<organism evidence="13 14">
    <name type="scientific">Liquorilactobacillus sucicola DSM 21376 = JCM 15457</name>
    <dbReference type="NCBI Taxonomy" id="1423806"/>
    <lineage>
        <taxon>Bacteria</taxon>
        <taxon>Bacillati</taxon>
        <taxon>Bacillota</taxon>
        <taxon>Bacilli</taxon>
        <taxon>Lactobacillales</taxon>
        <taxon>Lactobacillaceae</taxon>
        <taxon>Liquorilactobacillus</taxon>
    </lineage>
</organism>
<dbReference type="Pfam" id="PF14841">
    <property type="entry name" value="FliG_M"/>
    <property type="match status" value="1"/>
</dbReference>
<evidence type="ECO:0000256" key="2">
    <source>
        <dbReference type="ARBA" id="ARBA00004413"/>
    </source>
</evidence>
<evidence type="ECO:0000256" key="6">
    <source>
        <dbReference type="ARBA" id="ARBA00022500"/>
    </source>
</evidence>
<dbReference type="AlphaFoldDB" id="A0A023CWP2"/>
<keyword evidence="8" id="KW-0472">Membrane</keyword>
<keyword evidence="9" id="KW-0975">Bacterial flagellum</keyword>
<dbReference type="SUPFAM" id="SSF48029">
    <property type="entry name" value="FliG"/>
    <property type="match status" value="2"/>
</dbReference>
<dbReference type="InterPro" id="IPR028263">
    <property type="entry name" value="FliG_N"/>
</dbReference>
<dbReference type="GO" id="GO:0005886">
    <property type="term" value="C:plasma membrane"/>
    <property type="evidence" value="ECO:0007669"/>
    <property type="project" value="UniProtKB-SubCell"/>
</dbReference>
<dbReference type="GO" id="GO:0071973">
    <property type="term" value="P:bacterial-type flagellum-dependent cell motility"/>
    <property type="evidence" value="ECO:0007669"/>
    <property type="project" value="InterPro"/>
</dbReference>
<dbReference type="InterPro" id="IPR032779">
    <property type="entry name" value="FliG_M"/>
</dbReference>
<dbReference type="Proteomes" id="UP000050961">
    <property type="component" value="Unassembled WGS sequence"/>
</dbReference>
<sequence length="334" mass="37227">MDSIEGIKKAAILLISLGSETSSKIMKLLPESFIQKVSYEIANTDAVSPDQREKVLEEFVNTAAAKQYVLDGGIDYAKNLLNQALGPQKAKEIIDILNQIQLRERPFNIARKADTQQLVNLLVDEHPQTVALIMCYMQPDKAADVLSQFPMDFQVDVAERIGTITSTSPKIVKRIEKVIENKFSNYAENDTENVGGVHTLVDILNSASRSTEKNIISDLDVRQPELASEVKASLFTFEDIITLEKMDVQKVLRDVDNDVLVLALKGTTEDIQNFIFENLSSRAVENLKEELEFMGPTRLSAVEEAQQTIVGVIRKLDEAGEIYIGRGEQDAVIK</sequence>
<evidence type="ECO:0000256" key="7">
    <source>
        <dbReference type="ARBA" id="ARBA00022779"/>
    </source>
</evidence>
<evidence type="ECO:0000259" key="10">
    <source>
        <dbReference type="Pfam" id="PF01706"/>
    </source>
</evidence>
<comment type="similarity">
    <text evidence="3">Belongs to the FliG family.</text>
</comment>
<comment type="subcellular location">
    <subcellularLocation>
        <location evidence="1">Bacterial flagellum basal body</location>
    </subcellularLocation>
    <subcellularLocation>
        <location evidence="2">Cell membrane</location>
        <topology evidence="2">Peripheral membrane protein</topology>
        <orientation evidence="2">Cytoplasmic side</orientation>
    </subcellularLocation>
</comment>
<dbReference type="NCBIfam" id="TIGR00207">
    <property type="entry name" value="fliG"/>
    <property type="match status" value="1"/>
</dbReference>
<evidence type="ECO:0000313" key="14">
    <source>
        <dbReference type="Proteomes" id="UP000050961"/>
    </source>
</evidence>
<dbReference type="InterPro" id="IPR023087">
    <property type="entry name" value="Flg_Motor_Flig_C"/>
</dbReference>
<dbReference type="PATRIC" id="fig|1423806.3.peg.403"/>
<evidence type="ECO:0000256" key="5">
    <source>
        <dbReference type="ARBA" id="ARBA00022475"/>
    </source>
</evidence>
<keyword evidence="14" id="KW-1185">Reference proteome</keyword>
<dbReference type="eggNOG" id="COG1536">
    <property type="taxonomic scope" value="Bacteria"/>
</dbReference>
<protein>
    <recommendedName>
        <fullName evidence="4">Flagellar motor switch protein FliG</fullName>
    </recommendedName>
</protein>
<feature type="domain" description="Flagellar motor switch protein FliG C-terminal" evidence="10">
    <location>
        <begin position="218"/>
        <end position="324"/>
    </location>
</feature>
<evidence type="ECO:0000256" key="8">
    <source>
        <dbReference type="ARBA" id="ARBA00023136"/>
    </source>
</evidence>
<comment type="caution">
    <text evidence="13">The sequence shown here is derived from an EMBL/GenBank/DDBJ whole genome shotgun (WGS) entry which is preliminary data.</text>
</comment>
<keyword evidence="13" id="KW-0282">Flagellum</keyword>
<dbReference type="PRINTS" id="PR00954">
    <property type="entry name" value="FLGMOTORFLIG"/>
</dbReference>
<feature type="domain" description="Flagellar motor switch protein FliG N-terminal" evidence="12">
    <location>
        <begin position="4"/>
        <end position="103"/>
    </location>
</feature>